<feature type="region of interest" description="Disordered" evidence="1">
    <location>
        <begin position="54"/>
        <end position="83"/>
    </location>
</feature>
<dbReference type="AlphaFoldDB" id="A0A4Y2HIM2"/>
<comment type="caution">
    <text evidence="2">The sequence shown here is derived from an EMBL/GenBank/DDBJ whole genome shotgun (WGS) entry which is preliminary data.</text>
</comment>
<accession>A0A4Y2HIM2</accession>
<evidence type="ECO:0000313" key="3">
    <source>
        <dbReference type="Proteomes" id="UP000499080"/>
    </source>
</evidence>
<proteinExistence type="predicted"/>
<evidence type="ECO:0000313" key="2">
    <source>
        <dbReference type="EMBL" id="GBM65195.1"/>
    </source>
</evidence>
<name>A0A4Y2HIM2_ARAVE</name>
<organism evidence="2 3">
    <name type="scientific">Araneus ventricosus</name>
    <name type="common">Orbweaver spider</name>
    <name type="synonym">Epeira ventricosa</name>
    <dbReference type="NCBI Taxonomy" id="182803"/>
    <lineage>
        <taxon>Eukaryota</taxon>
        <taxon>Metazoa</taxon>
        <taxon>Ecdysozoa</taxon>
        <taxon>Arthropoda</taxon>
        <taxon>Chelicerata</taxon>
        <taxon>Arachnida</taxon>
        <taxon>Araneae</taxon>
        <taxon>Araneomorphae</taxon>
        <taxon>Entelegynae</taxon>
        <taxon>Araneoidea</taxon>
        <taxon>Araneidae</taxon>
        <taxon>Araneus</taxon>
    </lineage>
</organism>
<gene>
    <name evidence="2" type="ORF">AVEN_182662_1</name>
</gene>
<dbReference type="Proteomes" id="UP000499080">
    <property type="component" value="Unassembled WGS sequence"/>
</dbReference>
<sequence length="83" mass="9511">MRIISKVRSQFQRLSLKFGNPGIWIRKKWRILHISKARLKMYLQLRPIVAARNKRDLTSSNSTGSAVEPTGVSSKPLSRKHPS</sequence>
<keyword evidence="3" id="KW-1185">Reference proteome</keyword>
<reference evidence="2 3" key="1">
    <citation type="journal article" date="2019" name="Sci. Rep.">
        <title>Orb-weaving spider Araneus ventricosus genome elucidates the spidroin gene catalogue.</title>
        <authorList>
            <person name="Kono N."/>
            <person name="Nakamura H."/>
            <person name="Ohtoshi R."/>
            <person name="Moran D.A.P."/>
            <person name="Shinohara A."/>
            <person name="Yoshida Y."/>
            <person name="Fujiwara M."/>
            <person name="Mori M."/>
            <person name="Tomita M."/>
            <person name="Arakawa K."/>
        </authorList>
    </citation>
    <scope>NUCLEOTIDE SEQUENCE [LARGE SCALE GENOMIC DNA]</scope>
</reference>
<evidence type="ECO:0000256" key="1">
    <source>
        <dbReference type="SAM" id="MobiDB-lite"/>
    </source>
</evidence>
<protein>
    <submittedName>
        <fullName evidence="2">Uncharacterized protein</fullName>
    </submittedName>
</protein>
<feature type="compositionally biased region" description="Polar residues" evidence="1">
    <location>
        <begin position="58"/>
        <end position="76"/>
    </location>
</feature>
<dbReference type="EMBL" id="BGPR01181902">
    <property type="protein sequence ID" value="GBM65195.1"/>
    <property type="molecule type" value="Genomic_DNA"/>
</dbReference>